<comment type="caution">
    <text evidence="3">The sequence shown here is derived from an EMBL/GenBank/DDBJ whole genome shotgun (WGS) entry which is preliminary data.</text>
</comment>
<dbReference type="AlphaFoldDB" id="A0A7J6VV88"/>
<accession>A0A7J6VV88</accession>
<feature type="compositionally biased region" description="Acidic residues" evidence="1">
    <location>
        <begin position="297"/>
        <end position="332"/>
    </location>
</feature>
<reference evidence="3 4" key="1">
    <citation type="submission" date="2020-06" db="EMBL/GenBank/DDBJ databases">
        <title>Transcriptomic and genomic resources for Thalictrum thalictroides and T. hernandezii: Facilitating candidate gene discovery in an emerging model plant lineage.</title>
        <authorList>
            <person name="Arias T."/>
            <person name="Riano-Pachon D.M."/>
            <person name="Di Stilio V.S."/>
        </authorList>
    </citation>
    <scope>NUCLEOTIDE SEQUENCE [LARGE SCALE GENOMIC DNA]</scope>
    <source>
        <strain evidence="4">cv. WT478/WT964</strain>
        <tissue evidence="3">Leaves</tissue>
    </source>
</reference>
<evidence type="ECO:0000313" key="4">
    <source>
        <dbReference type="Proteomes" id="UP000554482"/>
    </source>
</evidence>
<keyword evidence="4" id="KW-1185">Reference proteome</keyword>
<dbReference type="Pfam" id="PF03108">
    <property type="entry name" value="DBD_Tnp_Mut"/>
    <property type="match status" value="1"/>
</dbReference>
<dbReference type="PANTHER" id="PTHR31973">
    <property type="entry name" value="POLYPROTEIN, PUTATIVE-RELATED"/>
    <property type="match status" value="1"/>
</dbReference>
<evidence type="ECO:0000313" key="3">
    <source>
        <dbReference type="EMBL" id="KAF5188105.1"/>
    </source>
</evidence>
<evidence type="ECO:0000259" key="2">
    <source>
        <dbReference type="Pfam" id="PF03108"/>
    </source>
</evidence>
<sequence length="490" mass="55776">MDMMKDVRKHLGRYSEQKNDEEIEVSYVFKGEKWRVSTDSQLMDMWLKIKPTKDKKYHIFAYVNSSTPSISAASINASSRIPTHVSPIRKPPILNAHISSPSTPILFPQSPILRKSPRFSQATIPTTPNAPIPLTDPNLVTTPNAPITCKAKRVIFNVPDTPTDKNVVVSPTLRRSPRKLRMSDMPSKMINLSDDADEANMEPVIVTNNYTPSQVELDAWYSDPEVDAWYAEDGITSKKASSACGVGDSNDIPDVLITENNVLTRESDDDNDDYVAPEQFGLTINDAVGDIDRNSSDESDYIPSDEDSDNSSDSETELEDEKDINAEDEGDEELQFVRNNANVFEEEDNEKMYEHGVKKAIPSLSKGMVWPTIYQARSYFKALAIDRHFNYRQIHNDAKRLRFKCKDTKCKWMVAARRIKDKHTVVLKKYNDEHTCEPLKDNRNKHANAPYVADEIEEVIRDHPNFTPRDIINHVFRETGAEVTYWTAWA</sequence>
<dbReference type="InterPro" id="IPR004332">
    <property type="entry name" value="Transposase_MuDR"/>
</dbReference>
<gene>
    <name evidence="3" type="ORF">FRX31_022308</name>
</gene>
<name>A0A7J6VV88_THATH</name>
<proteinExistence type="predicted"/>
<dbReference type="EMBL" id="JABWDY010027179">
    <property type="protein sequence ID" value="KAF5188105.1"/>
    <property type="molecule type" value="Genomic_DNA"/>
</dbReference>
<feature type="non-terminal residue" evidence="3">
    <location>
        <position position="490"/>
    </location>
</feature>
<organism evidence="3 4">
    <name type="scientific">Thalictrum thalictroides</name>
    <name type="common">Rue-anemone</name>
    <name type="synonym">Anemone thalictroides</name>
    <dbReference type="NCBI Taxonomy" id="46969"/>
    <lineage>
        <taxon>Eukaryota</taxon>
        <taxon>Viridiplantae</taxon>
        <taxon>Streptophyta</taxon>
        <taxon>Embryophyta</taxon>
        <taxon>Tracheophyta</taxon>
        <taxon>Spermatophyta</taxon>
        <taxon>Magnoliopsida</taxon>
        <taxon>Ranunculales</taxon>
        <taxon>Ranunculaceae</taxon>
        <taxon>Thalictroideae</taxon>
        <taxon>Thalictrum</taxon>
    </lineage>
</organism>
<dbReference type="PANTHER" id="PTHR31973:SF187">
    <property type="entry name" value="MUTATOR TRANSPOSASE MUDRA PROTEIN"/>
    <property type="match status" value="1"/>
</dbReference>
<dbReference type="OrthoDB" id="1750715at2759"/>
<feature type="region of interest" description="Disordered" evidence="1">
    <location>
        <begin position="285"/>
        <end position="332"/>
    </location>
</feature>
<dbReference type="Proteomes" id="UP000554482">
    <property type="component" value="Unassembled WGS sequence"/>
</dbReference>
<feature type="domain" description="Transposase MuDR plant" evidence="2">
    <location>
        <begin position="366"/>
        <end position="425"/>
    </location>
</feature>
<evidence type="ECO:0000256" key="1">
    <source>
        <dbReference type="SAM" id="MobiDB-lite"/>
    </source>
</evidence>
<protein>
    <submittedName>
        <fullName evidence="3">Zinc finger protein</fullName>
    </submittedName>
</protein>